<reference evidence="7" key="1">
    <citation type="journal article" date="2019" name="Int. J. Syst. Evol. Microbiol.">
        <title>The Global Catalogue of Microorganisms (GCM) 10K type strain sequencing project: providing services to taxonomists for standard genome sequencing and annotation.</title>
        <authorList>
            <consortium name="The Broad Institute Genomics Platform"/>
            <consortium name="The Broad Institute Genome Sequencing Center for Infectious Disease"/>
            <person name="Wu L."/>
            <person name="Ma J."/>
        </authorList>
    </citation>
    <scope>NUCLEOTIDE SEQUENCE [LARGE SCALE GENOMIC DNA]</scope>
    <source>
        <strain evidence="7">XZYJ18</strain>
    </source>
</reference>
<keyword evidence="2" id="KW-0560">Oxidoreductase</keyword>
<evidence type="ECO:0000256" key="4">
    <source>
        <dbReference type="SAM" id="MobiDB-lite"/>
    </source>
</evidence>
<dbReference type="InterPro" id="IPR036291">
    <property type="entry name" value="NAD(P)-bd_dom_sf"/>
</dbReference>
<dbReference type="PANTHER" id="PTHR43103:SF5">
    <property type="entry name" value="4-EPIMERASE, PUTATIVE (AFU_ORTHOLOGUE AFUA_7G00360)-RELATED"/>
    <property type="match status" value="1"/>
</dbReference>
<feature type="region of interest" description="Disordered" evidence="4">
    <location>
        <begin position="242"/>
        <end position="308"/>
    </location>
</feature>
<keyword evidence="7" id="KW-1185">Reference proteome</keyword>
<dbReference type="Proteomes" id="UP001595923">
    <property type="component" value="Unassembled WGS sequence"/>
</dbReference>
<comment type="caution">
    <text evidence="6">The sequence shown here is derived from an EMBL/GenBank/DDBJ whole genome shotgun (WGS) entry which is preliminary data.</text>
</comment>
<organism evidence="6 7">
    <name type="scientific">Nocardiopsis mangrovi</name>
    <dbReference type="NCBI Taxonomy" id="1179818"/>
    <lineage>
        <taxon>Bacteria</taxon>
        <taxon>Bacillati</taxon>
        <taxon>Actinomycetota</taxon>
        <taxon>Actinomycetes</taxon>
        <taxon>Streptosporangiales</taxon>
        <taxon>Nocardiopsidaceae</taxon>
        <taxon>Nocardiopsis</taxon>
    </lineage>
</organism>
<evidence type="ECO:0000313" key="7">
    <source>
        <dbReference type="Proteomes" id="UP001595923"/>
    </source>
</evidence>
<dbReference type="SUPFAM" id="SSF51735">
    <property type="entry name" value="NAD(P)-binding Rossmann-fold domains"/>
    <property type="match status" value="1"/>
</dbReference>
<feature type="domain" description="NAD-dependent epimerase/dehydratase" evidence="5">
    <location>
        <begin position="8"/>
        <end position="168"/>
    </location>
</feature>
<dbReference type="PANTHER" id="PTHR43103">
    <property type="entry name" value="NUCLEOSIDE-DIPHOSPHATE-SUGAR EPIMERASE"/>
    <property type="match status" value="1"/>
</dbReference>
<gene>
    <name evidence="6" type="ORF">ACFO4E_16490</name>
</gene>
<comment type="similarity">
    <text evidence="1">Belongs to the NAD(P)-dependent epimerase/dehydratase family.</text>
</comment>
<evidence type="ECO:0000256" key="2">
    <source>
        <dbReference type="ARBA" id="ARBA00023002"/>
    </source>
</evidence>
<feature type="compositionally biased region" description="Low complexity" evidence="4">
    <location>
        <begin position="283"/>
        <end position="296"/>
    </location>
</feature>
<evidence type="ECO:0000256" key="3">
    <source>
        <dbReference type="ARBA" id="ARBA00023027"/>
    </source>
</evidence>
<dbReference type="InterPro" id="IPR001509">
    <property type="entry name" value="Epimerase_deHydtase"/>
</dbReference>
<dbReference type="EMBL" id="JBHSFQ010000015">
    <property type="protein sequence ID" value="MFC4563465.1"/>
    <property type="molecule type" value="Genomic_DNA"/>
</dbReference>
<name>A0ABV9DXC9_9ACTN</name>
<dbReference type="Pfam" id="PF01370">
    <property type="entry name" value="Epimerase"/>
    <property type="match status" value="1"/>
</dbReference>
<evidence type="ECO:0000313" key="6">
    <source>
        <dbReference type="EMBL" id="MFC4563465.1"/>
    </source>
</evidence>
<dbReference type="Gene3D" id="3.40.50.720">
    <property type="entry name" value="NAD(P)-binding Rossmann-like Domain"/>
    <property type="match status" value="1"/>
</dbReference>
<proteinExistence type="inferred from homology"/>
<dbReference type="RefSeq" id="WP_378575814.1">
    <property type="nucleotide sequence ID" value="NZ_JBHSFQ010000015.1"/>
</dbReference>
<evidence type="ECO:0000259" key="5">
    <source>
        <dbReference type="Pfam" id="PF01370"/>
    </source>
</evidence>
<keyword evidence="3" id="KW-0520">NAD</keyword>
<evidence type="ECO:0000256" key="1">
    <source>
        <dbReference type="ARBA" id="ARBA00007637"/>
    </source>
</evidence>
<protein>
    <submittedName>
        <fullName evidence="6">NAD-dependent epimerase/dehydratase family protein</fullName>
    </submittedName>
</protein>
<sequence length="308" mass="31823">MDDKPGRIVITGVAGRIGPTVRAGLRGEAGHLVLLDRVPVEAQDATETAVEADIADLRALAAAFEGADAVVHLAGIADEAPFGDLLDANVRGTYNVLEAARRAGVRRVVLASSNHVTGAYPIHHHVFADEPPRPDGLYGVSKVAVEALGQMYADTFGLEVVALRIGSFEEEPGETRHLATWLSPRDCAGFVRAALAAPGVTFTAVYAVSGNARRFWDLTAAANELGYRPVDDAAAFASRFPDDDPFWHGGPQGGPDSGAEKVLRFAGAGDGPDGGPAEDEPAGEAAGEQAATAPQGDRPGEDSGAGAD</sequence>
<accession>A0ABV9DXC9</accession>